<dbReference type="InterPro" id="IPR050250">
    <property type="entry name" value="Macrolide_Exporter_MacB"/>
</dbReference>
<comment type="subcellular location">
    <subcellularLocation>
        <location evidence="1">Cell membrane</location>
        <topology evidence="1">Multi-pass membrane protein</topology>
    </subcellularLocation>
</comment>
<dbReference type="OrthoDB" id="1451596at2"/>
<feature type="transmembrane region" description="Helical" evidence="6">
    <location>
        <begin position="376"/>
        <end position="399"/>
    </location>
</feature>
<keyword evidence="4 6" id="KW-1133">Transmembrane helix</keyword>
<keyword evidence="2" id="KW-1003">Cell membrane</keyword>
<dbReference type="STRING" id="332977.SAMN05421740_106204"/>
<feature type="transmembrane region" description="Helical" evidence="6">
    <location>
        <begin position="677"/>
        <end position="699"/>
    </location>
</feature>
<evidence type="ECO:0000256" key="4">
    <source>
        <dbReference type="ARBA" id="ARBA00022989"/>
    </source>
</evidence>
<feature type="transmembrane region" description="Helical" evidence="6">
    <location>
        <begin position="21"/>
        <end position="41"/>
    </location>
</feature>
<dbReference type="InterPro" id="IPR025857">
    <property type="entry name" value="MacB_PCD"/>
</dbReference>
<dbReference type="Proteomes" id="UP000198916">
    <property type="component" value="Unassembled WGS sequence"/>
</dbReference>
<evidence type="ECO:0000256" key="3">
    <source>
        <dbReference type="ARBA" id="ARBA00022692"/>
    </source>
</evidence>
<dbReference type="GO" id="GO:0022857">
    <property type="term" value="F:transmembrane transporter activity"/>
    <property type="evidence" value="ECO:0007669"/>
    <property type="project" value="TreeGrafter"/>
</dbReference>
<keyword evidence="5 6" id="KW-0472">Membrane</keyword>
<keyword evidence="10" id="KW-1185">Reference proteome</keyword>
<feature type="domain" description="ABC3 transporter permease C-terminal" evidence="7">
    <location>
        <begin position="676"/>
        <end position="790"/>
    </location>
</feature>
<feature type="transmembrane region" description="Helical" evidence="6">
    <location>
        <begin position="281"/>
        <end position="306"/>
    </location>
</feature>
<reference evidence="10" key="1">
    <citation type="submission" date="2016-10" db="EMBL/GenBank/DDBJ databases">
        <authorList>
            <person name="Varghese N."/>
            <person name="Submissions S."/>
        </authorList>
    </citation>
    <scope>NUCLEOTIDE SEQUENCE [LARGE SCALE GENOMIC DNA]</scope>
    <source>
        <strain evidence="10">Jip14</strain>
    </source>
</reference>
<dbReference type="PANTHER" id="PTHR30572">
    <property type="entry name" value="MEMBRANE COMPONENT OF TRANSPORTER-RELATED"/>
    <property type="match status" value="1"/>
</dbReference>
<feature type="transmembrane region" description="Helical" evidence="6">
    <location>
        <begin position="729"/>
        <end position="749"/>
    </location>
</feature>
<evidence type="ECO:0000313" key="10">
    <source>
        <dbReference type="Proteomes" id="UP000198916"/>
    </source>
</evidence>
<name>A0A1H7R075_9SPHI</name>
<dbReference type="PANTHER" id="PTHR30572:SF18">
    <property type="entry name" value="ABC-TYPE MACROLIDE FAMILY EXPORT SYSTEM PERMEASE COMPONENT 2"/>
    <property type="match status" value="1"/>
</dbReference>
<feature type="domain" description="ABC3 transporter permease C-terminal" evidence="7">
    <location>
        <begin position="286"/>
        <end position="404"/>
    </location>
</feature>
<evidence type="ECO:0000256" key="1">
    <source>
        <dbReference type="ARBA" id="ARBA00004651"/>
    </source>
</evidence>
<sequence>MIKSYIKIAWRNLWKNKVYSAINIAGLAIGLASFLVILLYLNHELNYDRWDAELGKVYKVSERTDEDIMKRTHAPLPDFLKNQLPLIAHATRISPYEDYEVLLAVGDRKIYQPNFVEADSSFFKVFPFQLVQGHAATALDKPNTTVIEESVAKKLFGDSDPIGKTIKVHDAFELEVTGVMKEPDGPSHLHAAVVARTQFIDSSREQWGNTSFMTYVKTHQVVPVAVLEGQVDELYYEQRLKKDNVSFQDFRKAGHQAGLFVDAVQDLHNFPKHADSNFTTVSILLVLAALLLLAGAINFSNLSIAASIRRAKEVGVRKVLGSNRKQLLWQFLGEIALQCAVSLGLASLLVSLALPYFNTAFNVQLAFWEASNASSIALQAALCLVAVIVLSGLYPAVFLSRYNPVYVLKGDLTRGTKGLAFRNALIVVQFVVSAFFVIGTLVISKQMQYMQTRERGFSGEQVLRIEADFKTREAGFETMRSALLRLPGVLEVSKTTAVPGDVYVDTSTWAFKHAGEVHRMSSVKVSAQYFKTLGIDLVQGRLFDDSYADQHTRSAIINEAGARKLNLEDPIGAIIHFPGCDSVSIQVVGVVRDFNVSGFEQSIKPVAYTIGNDACVFQSAGAVLVKLAGDDIGNSVSAIEQAWKNIEPAFPIRYSFLDDNFQQLFASYIRLQRIINFFGFTAIAIAVMGLFALTAFLVGQRMKEISIRKVLGASIADLGLLLSKGFMRLIALAVTIAIPLGWWAANAWLQGFAYRISLNGWVFLIAALAVLAVAALTVGFHTFKAAKANPADTLREE</sequence>
<dbReference type="AlphaFoldDB" id="A0A1H7R075"/>
<gene>
    <name evidence="9" type="ORF">SAMN05421740_106204</name>
</gene>
<feature type="domain" description="MacB-like periplasmic core" evidence="8">
    <location>
        <begin position="20"/>
        <end position="231"/>
    </location>
</feature>
<proteinExistence type="predicted"/>
<feature type="transmembrane region" description="Helical" evidence="6">
    <location>
        <begin position="327"/>
        <end position="356"/>
    </location>
</feature>
<dbReference type="Pfam" id="PF02687">
    <property type="entry name" value="FtsX"/>
    <property type="match status" value="2"/>
</dbReference>
<accession>A0A1H7R075</accession>
<feature type="transmembrane region" description="Helical" evidence="6">
    <location>
        <begin position="420"/>
        <end position="443"/>
    </location>
</feature>
<dbReference type="EMBL" id="FNZR01000006">
    <property type="protein sequence ID" value="SEL53681.1"/>
    <property type="molecule type" value="Genomic_DNA"/>
</dbReference>
<dbReference type="InterPro" id="IPR003838">
    <property type="entry name" value="ABC3_permease_C"/>
</dbReference>
<feature type="domain" description="MacB-like periplasmic core" evidence="8">
    <location>
        <begin position="431"/>
        <end position="599"/>
    </location>
</feature>
<organism evidence="9 10">
    <name type="scientific">Parapedobacter koreensis</name>
    <dbReference type="NCBI Taxonomy" id="332977"/>
    <lineage>
        <taxon>Bacteria</taxon>
        <taxon>Pseudomonadati</taxon>
        <taxon>Bacteroidota</taxon>
        <taxon>Sphingobacteriia</taxon>
        <taxon>Sphingobacteriales</taxon>
        <taxon>Sphingobacteriaceae</taxon>
        <taxon>Parapedobacter</taxon>
    </lineage>
</organism>
<dbReference type="Pfam" id="PF12704">
    <property type="entry name" value="MacB_PCD"/>
    <property type="match status" value="2"/>
</dbReference>
<evidence type="ECO:0000256" key="2">
    <source>
        <dbReference type="ARBA" id="ARBA00022475"/>
    </source>
</evidence>
<keyword evidence="3 6" id="KW-0812">Transmembrane</keyword>
<dbReference type="GO" id="GO:0005886">
    <property type="term" value="C:plasma membrane"/>
    <property type="evidence" value="ECO:0007669"/>
    <property type="project" value="UniProtKB-SubCell"/>
</dbReference>
<protein>
    <submittedName>
        <fullName evidence="9">Putative ABC transport system permease protein</fullName>
    </submittedName>
</protein>
<evidence type="ECO:0000313" key="9">
    <source>
        <dbReference type="EMBL" id="SEL53681.1"/>
    </source>
</evidence>
<feature type="transmembrane region" description="Helical" evidence="6">
    <location>
        <begin position="761"/>
        <end position="780"/>
    </location>
</feature>
<evidence type="ECO:0000256" key="6">
    <source>
        <dbReference type="SAM" id="Phobius"/>
    </source>
</evidence>
<evidence type="ECO:0000259" key="8">
    <source>
        <dbReference type="Pfam" id="PF12704"/>
    </source>
</evidence>
<evidence type="ECO:0000259" key="7">
    <source>
        <dbReference type="Pfam" id="PF02687"/>
    </source>
</evidence>
<evidence type="ECO:0000256" key="5">
    <source>
        <dbReference type="ARBA" id="ARBA00023136"/>
    </source>
</evidence>
<dbReference type="RefSeq" id="WP_090606788.1">
    <property type="nucleotide sequence ID" value="NZ_FNZR01000006.1"/>
</dbReference>